<dbReference type="Pfam" id="PF07798">
    <property type="entry name" value="CCDC90-like"/>
    <property type="match status" value="1"/>
</dbReference>
<evidence type="ECO:0000256" key="5">
    <source>
        <dbReference type="ARBA" id="ARBA00022989"/>
    </source>
</evidence>
<dbReference type="GO" id="GO:0005739">
    <property type="term" value="C:mitochondrion"/>
    <property type="evidence" value="ECO:0007669"/>
    <property type="project" value="UniProtKB-SubCell"/>
</dbReference>
<keyword evidence="13" id="KW-1185">Reference proteome</keyword>
<dbReference type="SUPFAM" id="SSF47616">
    <property type="entry name" value="GST C-terminal domain-like"/>
    <property type="match status" value="1"/>
</dbReference>
<evidence type="ECO:0000256" key="6">
    <source>
        <dbReference type="ARBA" id="ARBA00023054"/>
    </source>
</evidence>
<feature type="domain" description="GST N-terminal" evidence="10">
    <location>
        <begin position="91"/>
        <end position="173"/>
    </location>
</feature>
<dbReference type="InterPro" id="IPR004046">
    <property type="entry name" value="GST_C"/>
</dbReference>
<protein>
    <recommendedName>
        <fullName evidence="14">GST N-terminal domain-containing protein</fullName>
    </recommendedName>
</protein>
<proteinExistence type="inferred from homology"/>
<keyword evidence="8" id="KW-0472">Membrane</keyword>
<evidence type="ECO:0000256" key="4">
    <source>
        <dbReference type="ARBA" id="ARBA00022692"/>
    </source>
</evidence>
<dbReference type="Gene3D" id="3.40.30.10">
    <property type="entry name" value="Glutaredoxin"/>
    <property type="match status" value="1"/>
</dbReference>
<name>A0A409VZW8_9AGAR</name>
<dbReference type="OrthoDB" id="422574at2759"/>
<dbReference type="PROSITE" id="PS51808">
    <property type="entry name" value="CHCH"/>
    <property type="match status" value="1"/>
</dbReference>
<evidence type="ECO:0000256" key="8">
    <source>
        <dbReference type="ARBA" id="ARBA00023136"/>
    </source>
</evidence>
<accession>A0A409VZW8</accession>
<dbReference type="InterPro" id="IPR036282">
    <property type="entry name" value="Glutathione-S-Trfase_C_sf"/>
</dbReference>
<dbReference type="Pfam" id="PF02798">
    <property type="entry name" value="GST_N"/>
    <property type="match status" value="1"/>
</dbReference>
<comment type="subcellular location">
    <subcellularLocation>
        <location evidence="2">Membrane</location>
    </subcellularLocation>
    <subcellularLocation>
        <location evidence="1">Mitochondrion</location>
    </subcellularLocation>
</comment>
<evidence type="ECO:0008006" key="14">
    <source>
        <dbReference type="Google" id="ProtNLM"/>
    </source>
</evidence>
<evidence type="ECO:0000259" key="10">
    <source>
        <dbReference type="PROSITE" id="PS50404"/>
    </source>
</evidence>
<dbReference type="Gene3D" id="1.20.1050.10">
    <property type="match status" value="1"/>
</dbReference>
<dbReference type="AlphaFoldDB" id="A0A409VZW8"/>
<dbReference type="PROSITE" id="PS50404">
    <property type="entry name" value="GST_NTER"/>
    <property type="match status" value="1"/>
</dbReference>
<dbReference type="SFLD" id="SFLDG01151">
    <property type="entry name" value="Main.2:_Nu-like"/>
    <property type="match status" value="1"/>
</dbReference>
<organism evidence="12 13">
    <name type="scientific">Gymnopilus dilepis</name>
    <dbReference type="NCBI Taxonomy" id="231916"/>
    <lineage>
        <taxon>Eukaryota</taxon>
        <taxon>Fungi</taxon>
        <taxon>Dikarya</taxon>
        <taxon>Basidiomycota</taxon>
        <taxon>Agaricomycotina</taxon>
        <taxon>Agaricomycetes</taxon>
        <taxon>Agaricomycetidae</taxon>
        <taxon>Agaricales</taxon>
        <taxon>Agaricineae</taxon>
        <taxon>Hymenogastraceae</taxon>
        <taxon>Gymnopilus</taxon>
    </lineage>
</organism>
<dbReference type="InterPro" id="IPR004045">
    <property type="entry name" value="Glutathione_S-Trfase_N"/>
</dbReference>
<dbReference type="Proteomes" id="UP000284706">
    <property type="component" value="Unassembled WGS sequence"/>
</dbReference>
<sequence length="595" mass="67012">MASSCQNLISALKDCLKYSDCVLKEGHKPSECLKYHYDELPEECQSLRKATFECKRGMLDMRKRFRGNIVGSQFEYTPRTPSTAFPASDPPGVTPNGFAASVYLEELRLINPSIDYEVFKIVISTNVQKEPWFLKLNPNGRIPVLVDHLRNDFPVFETSAILLYLAQHYDKDHVFWFDAEKDPDNYSEMIQWLFFAHGGIGPMQGQSNHFNRYAPEDIPYAKKRYLDETKRLYGVLELRLGKDRDFLAGPGRGKYTLADIKAFTWVRIHEFAGIPTLDEWPGVKAWVERCAARPGVQAGVESAIARRAAHSGSRYEDPSNASDASMSHPRDPKNSASSSAASEPPPPPPPPVAEEVKEDPNNTPPVASSGVPAPYMATPSFRSPTYTAPPFHTHAFFTALEKTFPEQTARSLMRATRALLVDRIGRVRREGLTMKDLDNQAYLFRAALSELRAEITMSTKNDSAAIRAATSALRREVDRLDVKMKEDIGNLKHEIQMELDSRKNEAKADFKQQDIKIEELLNKAIVNVSDLRTDVEEIKWDTMRKVVLTLSAFVLAIIITMEVQPHPKPKGPAPPPTRPDVNIPTEGLERTEWVT</sequence>
<evidence type="ECO:0000256" key="2">
    <source>
        <dbReference type="ARBA" id="ARBA00004370"/>
    </source>
</evidence>
<dbReference type="InParanoid" id="A0A409VZW8"/>
<feature type="region of interest" description="Disordered" evidence="9">
    <location>
        <begin position="564"/>
        <end position="595"/>
    </location>
</feature>
<dbReference type="STRING" id="231916.A0A409VZW8"/>
<dbReference type="Pfam" id="PF00043">
    <property type="entry name" value="GST_C"/>
    <property type="match status" value="1"/>
</dbReference>
<reference evidence="12 13" key="1">
    <citation type="journal article" date="2018" name="Evol. Lett.">
        <title>Horizontal gene cluster transfer increased hallucinogenic mushroom diversity.</title>
        <authorList>
            <person name="Reynolds H.T."/>
            <person name="Vijayakumar V."/>
            <person name="Gluck-Thaler E."/>
            <person name="Korotkin H.B."/>
            <person name="Matheny P.B."/>
            <person name="Slot J.C."/>
        </authorList>
    </citation>
    <scope>NUCLEOTIDE SEQUENCE [LARGE SCALE GENOMIC DNA]</scope>
    <source>
        <strain evidence="12 13">SRW20</strain>
    </source>
</reference>
<evidence type="ECO:0000256" key="1">
    <source>
        <dbReference type="ARBA" id="ARBA00004173"/>
    </source>
</evidence>
<keyword evidence="7" id="KW-0496">Mitochondrion</keyword>
<dbReference type="Gene3D" id="1.20.5.340">
    <property type="match status" value="1"/>
</dbReference>
<evidence type="ECO:0000259" key="11">
    <source>
        <dbReference type="PROSITE" id="PS50405"/>
    </source>
</evidence>
<dbReference type="PANTHER" id="PTHR44051">
    <property type="entry name" value="GLUTATHIONE S-TRANSFERASE-RELATED"/>
    <property type="match status" value="1"/>
</dbReference>
<evidence type="ECO:0000313" key="13">
    <source>
        <dbReference type="Proteomes" id="UP000284706"/>
    </source>
</evidence>
<dbReference type="PANTHER" id="PTHR44051:SF8">
    <property type="entry name" value="GLUTATHIONE S-TRANSFERASE GSTA"/>
    <property type="match status" value="1"/>
</dbReference>
<dbReference type="SFLD" id="SFLDG00358">
    <property type="entry name" value="Main_(cytGST)"/>
    <property type="match status" value="1"/>
</dbReference>
<dbReference type="SFLD" id="SFLDS00019">
    <property type="entry name" value="Glutathione_Transferase_(cytos"/>
    <property type="match status" value="1"/>
</dbReference>
<dbReference type="InterPro" id="IPR018793">
    <property type="entry name" value="Cyt_c_oxidase_assmbl_Pet191"/>
</dbReference>
<keyword evidence="6" id="KW-0175">Coiled coil</keyword>
<evidence type="ECO:0000313" key="12">
    <source>
        <dbReference type="EMBL" id="PPQ71785.1"/>
    </source>
</evidence>
<dbReference type="InterPro" id="IPR024461">
    <property type="entry name" value="CCDC90-like"/>
</dbReference>
<dbReference type="InterPro" id="IPR040079">
    <property type="entry name" value="Glutathione_S-Trfase"/>
</dbReference>
<dbReference type="EMBL" id="NHYE01005488">
    <property type="protein sequence ID" value="PPQ71785.1"/>
    <property type="molecule type" value="Genomic_DNA"/>
</dbReference>
<evidence type="ECO:0000256" key="7">
    <source>
        <dbReference type="ARBA" id="ARBA00023128"/>
    </source>
</evidence>
<dbReference type="PROSITE" id="PS50405">
    <property type="entry name" value="GST_CTER"/>
    <property type="match status" value="1"/>
</dbReference>
<dbReference type="Pfam" id="PF10203">
    <property type="entry name" value="Pet191_N"/>
    <property type="match status" value="1"/>
</dbReference>
<keyword evidence="5" id="KW-1133">Transmembrane helix</keyword>
<dbReference type="InterPro" id="IPR036249">
    <property type="entry name" value="Thioredoxin-like_sf"/>
</dbReference>
<feature type="compositionally biased region" description="Pro residues" evidence="9">
    <location>
        <begin position="343"/>
        <end position="352"/>
    </location>
</feature>
<feature type="domain" description="GST C-terminal" evidence="11">
    <location>
        <begin position="182"/>
        <end position="311"/>
    </location>
</feature>
<comment type="similarity">
    <text evidence="3">Belongs to the GST superfamily.</text>
</comment>
<evidence type="ECO:0000256" key="9">
    <source>
        <dbReference type="SAM" id="MobiDB-lite"/>
    </source>
</evidence>
<keyword evidence="4" id="KW-0812">Transmembrane</keyword>
<gene>
    <name evidence="12" type="ORF">CVT26_007619</name>
</gene>
<dbReference type="InterPro" id="IPR010987">
    <property type="entry name" value="Glutathione-S-Trfase_C-like"/>
</dbReference>
<feature type="region of interest" description="Disordered" evidence="9">
    <location>
        <begin position="307"/>
        <end position="372"/>
    </location>
</feature>
<evidence type="ECO:0000256" key="3">
    <source>
        <dbReference type="ARBA" id="ARBA00007409"/>
    </source>
</evidence>
<dbReference type="GO" id="GO:0016020">
    <property type="term" value="C:membrane"/>
    <property type="evidence" value="ECO:0007669"/>
    <property type="project" value="UniProtKB-SubCell"/>
</dbReference>
<comment type="caution">
    <text evidence="12">The sequence shown here is derived from an EMBL/GenBank/DDBJ whole genome shotgun (WGS) entry which is preliminary data.</text>
</comment>
<dbReference type="CDD" id="cd03048">
    <property type="entry name" value="GST_N_Ure2p_like"/>
    <property type="match status" value="1"/>
</dbReference>
<dbReference type="SUPFAM" id="SSF52833">
    <property type="entry name" value="Thioredoxin-like"/>
    <property type="match status" value="1"/>
</dbReference>